<proteinExistence type="predicted"/>
<keyword evidence="2" id="KW-1185">Reference proteome</keyword>
<reference evidence="2" key="2">
    <citation type="journal article" date="2017" name="Nat. Plants">
        <title>The Aegilops tauschii genome reveals multiple impacts of transposons.</title>
        <authorList>
            <person name="Zhao G."/>
            <person name="Zou C."/>
            <person name="Li K."/>
            <person name="Wang K."/>
            <person name="Li T."/>
            <person name="Gao L."/>
            <person name="Zhang X."/>
            <person name="Wang H."/>
            <person name="Yang Z."/>
            <person name="Liu X."/>
            <person name="Jiang W."/>
            <person name="Mao L."/>
            <person name="Kong X."/>
            <person name="Jiao Y."/>
            <person name="Jia J."/>
        </authorList>
    </citation>
    <scope>NUCLEOTIDE SEQUENCE [LARGE SCALE GENOMIC DNA]</scope>
    <source>
        <strain evidence="2">cv. AL8/78</strain>
    </source>
</reference>
<name>A0A453MEF5_AEGTS</name>
<reference evidence="1" key="5">
    <citation type="journal article" date="2021" name="G3 (Bethesda)">
        <title>Aegilops tauschii genome assembly Aet v5.0 features greater sequence contiguity and improved annotation.</title>
        <authorList>
            <person name="Wang L."/>
            <person name="Zhu T."/>
            <person name="Rodriguez J.C."/>
            <person name="Deal K.R."/>
            <person name="Dubcovsky J."/>
            <person name="McGuire P.E."/>
            <person name="Lux T."/>
            <person name="Spannagl M."/>
            <person name="Mayer K.F.X."/>
            <person name="Baldrich P."/>
            <person name="Meyers B.C."/>
            <person name="Huo N."/>
            <person name="Gu Y.Q."/>
            <person name="Zhou H."/>
            <person name="Devos K.M."/>
            <person name="Bennetzen J.L."/>
            <person name="Unver T."/>
            <person name="Budak H."/>
            <person name="Gulick P.J."/>
            <person name="Galiba G."/>
            <person name="Kalapos B."/>
            <person name="Nelson D.R."/>
            <person name="Li P."/>
            <person name="You F.M."/>
            <person name="Luo M.C."/>
            <person name="Dvorak J."/>
        </authorList>
    </citation>
    <scope>NUCLEOTIDE SEQUENCE [LARGE SCALE GENOMIC DNA]</scope>
    <source>
        <strain evidence="1">cv. AL8/78</strain>
    </source>
</reference>
<evidence type="ECO:0000313" key="1">
    <source>
        <dbReference type="EnsemblPlants" id="AET5Gv21155600.1"/>
    </source>
</evidence>
<dbReference type="AlphaFoldDB" id="A0A453MEF5"/>
<sequence>FADSEDEDATAPPRRKFDIRKVRYHKCGLLGDFKADCEEAPKQRALMAEEGDDRDMMLMCELVDKVDLDDHDQLETGP</sequence>
<reference evidence="2" key="1">
    <citation type="journal article" date="2014" name="Science">
        <title>Ancient hybridizations among the ancestral genomes of bread wheat.</title>
        <authorList>
            <consortium name="International Wheat Genome Sequencing Consortium,"/>
            <person name="Marcussen T."/>
            <person name="Sandve S.R."/>
            <person name="Heier L."/>
            <person name="Spannagl M."/>
            <person name="Pfeifer M."/>
            <person name="Jakobsen K.S."/>
            <person name="Wulff B.B."/>
            <person name="Steuernagel B."/>
            <person name="Mayer K.F."/>
            <person name="Olsen O.A."/>
        </authorList>
    </citation>
    <scope>NUCLEOTIDE SEQUENCE [LARGE SCALE GENOMIC DNA]</scope>
    <source>
        <strain evidence="2">cv. AL8/78</strain>
    </source>
</reference>
<dbReference type="Proteomes" id="UP000015105">
    <property type="component" value="Chromosome 5D"/>
</dbReference>
<dbReference type="Gramene" id="AET5Gv21155600.1">
    <property type="protein sequence ID" value="AET5Gv21155600.1"/>
    <property type="gene ID" value="AET5Gv21155600"/>
</dbReference>
<protein>
    <submittedName>
        <fullName evidence="1">Uncharacterized protein</fullName>
    </submittedName>
</protein>
<evidence type="ECO:0000313" key="2">
    <source>
        <dbReference type="Proteomes" id="UP000015105"/>
    </source>
</evidence>
<dbReference type="EnsemblPlants" id="AET5Gv21155600.1">
    <property type="protein sequence ID" value="AET5Gv21155600.1"/>
    <property type="gene ID" value="AET5Gv21155600"/>
</dbReference>
<reference evidence="1" key="4">
    <citation type="submission" date="2019-03" db="UniProtKB">
        <authorList>
            <consortium name="EnsemblPlants"/>
        </authorList>
    </citation>
    <scope>IDENTIFICATION</scope>
</reference>
<accession>A0A453MEF5</accession>
<organism evidence="1 2">
    <name type="scientific">Aegilops tauschii subsp. strangulata</name>
    <name type="common">Goatgrass</name>
    <dbReference type="NCBI Taxonomy" id="200361"/>
    <lineage>
        <taxon>Eukaryota</taxon>
        <taxon>Viridiplantae</taxon>
        <taxon>Streptophyta</taxon>
        <taxon>Embryophyta</taxon>
        <taxon>Tracheophyta</taxon>
        <taxon>Spermatophyta</taxon>
        <taxon>Magnoliopsida</taxon>
        <taxon>Liliopsida</taxon>
        <taxon>Poales</taxon>
        <taxon>Poaceae</taxon>
        <taxon>BOP clade</taxon>
        <taxon>Pooideae</taxon>
        <taxon>Triticodae</taxon>
        <taxon>Triticeae</taxon>
        <taxon>Triticinae</taxon>
        <taxon>Aegilops</taxon>
    </lineage>
</organism>
<reference evidence="1" key="3">
    <citation type="journal article" date="2017" name="Nature">
        <title>Genome sequence of the progenitor of the wheat D genome Aegilops tauschii.</title>
        <authorList>
            <person name="Luo M.C."/>
            <person name="Gu Y.Q."/>
            <person name="Puiu D."/>
            <person name="Wang H."/>
            <person name="Twardziok S.O."/>
            <person name="Deal K.R."/>
            <person name="Huo N."/>
            <person name="Zhu T."/>
            <person name="Wang L."/>
            <person name="Wang Y."/>
            <person name="McGuire P.E."/>
            <person name="Liu S."/>
            <person name="Long H."/>
            <person name="Ramasamy R.K."/>
            <person name="Rodriguez J.C."/>
            <person name="Van S.L."/>
            <person name="Yuan L."/>
            <person name="Wang Z."/>
            <person name="Xia Z."/>
            <person name="Xiao L."/>
            <person name="Anderson O.D."/>
            <person name="Ouyang S."/>
            <person name="Liang Y."/>
            <person name="Zimin A.V."/>
            <person name="Pertea G."/>
            <person name="Qi P."/>
            <person name="Bennetzen J.L."/>
            <person name="Dai X."/>
            <person name="Dawson M.W."/>
            <person name="Muller H.G."/>
            <person name="Kugler K."/>
            <person name="Rivarola-Duarte L."/>
            <person name="Spannagl M."/>
            <person name="Mayer K.F.X."/>
            <person name="Lu F.H."/>
            <person name="Bevan M.W."/>
            <person name="Leroy P."/>
            <person name="Li P."/>
            <person name="You F.M."/>
            <person name="Sun Q."/>
            <person name="Liu Z."/>
            <person name="Lyons E."/>
            <person name="Wicker T."/>
            <person name="Salzberg S.L."/>
            <person name="Devos K.M."/>
            <person name="Dvorak J."/>
        </authorList>
    </citation>
    <scope>NUCLEOTIDE SEQUENCE [LARGE SCALE GENOMIC DNA]</scope>
    <source>
        <strain evidence="1">cv. AL8/78</strain>
    </source>
</reference>